<reference evidence="7" key="1">
    <citation type="submission" date="2022-06" db="EMBL/GenBank/DDBJ databases">
        <title>Genome Sequence of Candolleomyces eurysporus.</title>
        <authorList>
            <person name="Buettner E."/>
        </authorList>
    </citation>
    <scope>NUCLEOTIDE SEQUENCE</scope>
    <source>
        <strain evidence="7">VTCC 930004</strain>
    </source>
</reference>
<evidence type="ECO:0000259" key="5">
    <source>
        <dbReference type="Pfam" id="PF01494"/>
    </source>
</evidence>
<feature type="domain" description="Phenol hydroxylase-like C-terminal dimerisation" evidence="6">
    <location>
        <begin position="638"/>
        <end position="822"/>
    </location>
</feature>
<name>A0A9W8JBA4_9AGAR</name>
<dbReference type="Pfam" id="PF07976">
    <property type="entry name" value="Phe_hydrox_dim"/>
    <property type="match status" value="1"/>
</dbReference>
<dbReference type="InterPro" id="IPR036249">
    <property type="entry name" value="Thioredoxin-like_sf"/>
</dbReference>
<proteinExistence type="inferred from homology"/>
<dbReference type="InterPro" id="IPR038220">
    <property type="entry name" value="PHOX_C_sf"/>
</dbReference>
<dbReference type="GO" id="GO:0016709">
    <property type="term" value="F:oxidoreductase activity, acting on paired donors, with incorporation or reduction of molecular oxygen, NAD(P)H as one donor, and incorporation of one atom of oxygen"/>
    <property type="evidence" value="ECO:0007669"/>
    <property type="project" value="UniProtKB-ARBA"/>
</dbReference>
<comment type="similarity">
    <text evidence="1">Belongs to the PheA/TfdB FAD monooxygenase family.</text>
</comment>
<dbReference type="SUPFAM" id="SSF51905">
    <property type="entry name" value="FAD/NAD(P)-binding domain"/>
    <property type="match status" value="1"/>
</dbReference>
<dbReference type="InterPro" id="IPR050641">
    <property type="entry name" value="RIFMO-like"/>
</dbReference>
<evidence type="ECO:0008006" key="9">
    <source>
        <dbReference type="Google" id="ProtNLM"/>
    </source>
</evidence>
<evidence type="ECO:0000256" key="4">
    <source>
        <dbReference type="ARBA" id="ARBA00023002"/>
    </source>
</evidence>
<keyword evidence="3" id="KW-0274">FAD</keyword>
<dbReference type="InterPro" id="IPR002938">
    <property type="entry name" value="FAD-bd"/>
</dbReference>
<evidence type="ECO:0000256" key="1">
    <source>
        <dbReference type="ARBA" id="ARBA00007801"/>
    </source>
</evidence>
<feature type="domain" description="FAD-binding" evidence="5">
    <location>
        <begin position="275"/>
        <end position="327"/>
    </location>
</feature>
<dbReference type="GO" id="GO:0071949">
    <property type="term" value="F:FAD binding"/>
    <property type="evidence" value="ECO:0007669"/>
    <property type="project" value="InterPro"/>
</dbReference>
<gene>
    <name evidence="7" type="ORF">H1R20_g7422</name>
</gene>
<evidence type="ECO:0000313" key="7">
    <source>
        <dbReference type="EMBL" id="KAJ2929684.1"/>
    </source>
</evidence>
<dbReference type="Gene3D" id="3.50.50.60">
    <property type="entry name" value="FAD/NAD(P)-binding domain"/>
    <property type="match status" value="2"/>
</dbReference>
<dbReference type="InterPro" id="IPR036188">
    <property type="entry name" value="FAD/NAD-bd_sf"/>
</dbReference>
<dbReference type="Gene3D" id="3.40.30.20">
    <property type="match status" value="1"/>
</dbReference>
<accession>A0A9W8JBA4</accession>
<dbReference type="EMBL" id="JANBPK010000862">
    <property type="protein sequence ID" value="KAJ2929684.1"/>
    <property type="molecule type" value="Genomic_DNA"/>
</dbReference>
<dbReference type="AlphaFoldDB" id="A0A9W8JBA4"/>
<evidence type="ECO:0000313" key="8">
    <source>
        <dbReference type="Proteomes" id="UP001140091"/>
    </source>
</evidence>
<dbReference type="SUPFAM" id="SSF54373">
    <property type="entry name" value="FAD-linked reductases, C-terminal domain"/>
    <property type="match status" value="1"/>
</dbReference>
<dbReference type="Proteomes" id="UP001140091">
    <property type="component" value="Unassembled WGS sequence"/>
</dbReference>
<keyword evidence="4" id="KW-0560">Oxidoreductase</keyword>
<protein>
    <recommendedName>
        <fullName evidence="9">Phenol 2-monooxygenase</fullName>
    </recommendedName>
</protein>
<keyword evidence="8" id="KW-1185">Reference proteome</keyword>
<feature type="domain" description="FAD-binding" evidence="5">
    <location>
        <begin position="330"/>
        <end position="596"/>
    </location>
</feature>
<evidence type="ECO:0000256" key="2">
    <source>
        <dbReference type="ARBA" id="ARBA00022630"/>
    </source>
</evidence>
<dbReference type="Gene3D" id="2.60.120.260">
    <property type="entry name" value="Galactose-binding domain-like"/>
    <property type="match status" value="1"/>
</dbReference>
<dbReference type="CDD" id="cd02979">
    <property type="entry name" value="PHOX_C"/>
    <property type="match status" value="1"/>
</dbReference>
<organism evidence="7 8">
    <name type="scientific">Candolleomyces eurysporus</name>
    <dbReference type="NCBI Taxonomy" id="2828524"/>
    <lineage>
        <taxon>Eukaryota</taxon>
        <taxon>Fungi</taxon>
        <taxon>Dikarya</taxon>
        <taxon>Basidiomycota</taxon>
        <taxon>Agaricomycotina</taxon>
        <taxon>Agaricomycetes</taxon>
        <taxon>Agaricomycetidae</taxon>
        <taxon>Agaricales</taxon>
        <taxon>Agaricineae</taxon>
        <taxon>Psathyrellaceae</taxon>
        <taxon>Candolleomyces</taxon>
    </lineage>
</organism>
<dbReference type="PANTHER" id="PTHR43004:SF15">
    <property type="entry name" value="MONOOXYGENASE, PUTATIVE (AFU_ORTHOLOGUE AFUA_6G03030)-RELATED"/>
    <property type="match status" value="1"/>
</dbReference>
<dbReference type="InterPro" id="IPR012941">
    <property type="entry name" value="Phe_hydrox_C_dim_dom"/>
</dbReference>
<evidence type="ECO:0000256" key="3">
    <source>
        <dbReference type="ARBA" id="ARBA00022827"/>
    </source>
</evidence>
<dbReference type="Gene3D" id="3.30.9.10">
    <property type="entry name" value="D-Amino Acid Oxidase, subunit A, domain 2"/>
    <property type="match status" value="1"/>
</dbReference>
<evidence type="ECO:0000259" key="6">
    <source>
        <dbReference type="Pfam" id="PF07976"/>
    </source>
</evidence>
<keyword evidence="2" id="KW-0285">Flavoprotein</keyword>
<dbReference type="SUPFAM" id="SSF52833">
    <property type="entry name" value="Thioredoxin-like"/>
    <property type="match status" value="1"/>
</dbReference>
<dbReference type="Pfam" id="PF01494">
    <property type="entry name" value="FAD_binding_3"/>
    <property type="match status" value="2"/>
</dbReference>
<comment type="caution">
    <text evidence="7">The sequence shown here is derived from an EMBL/GenBank/DDBJ whole genome shotgun (WGS) entry which is preliminary data.</text>
</comment>
<feature type="non-terminal residue" evidence="7">
    <location>
        <position position="826"/>
    </location>
</feature>
<dbReference type="PANTHER" id="PTHR43004">
    <property type="entry name" value="TRK SYSTEM POTASSIUM UPTAKE PROTEIN"/>
    <property type="match status" value="1"/>
</dbReference>
<dbReference type="PRINTS" id="PR00420">
    <property type="entry name" value="RNGMNOXGNASE"/>
</dbReference>
<sequence>MTSISSSSRWVKVDNSDSRIFYAGVWLHANAPLAYEGSLIGTRTQGSQTFRFTGNAARIVGANSSQPVFATDAQGTTINGTAEPDWDCILNGTTFPKPLRSLYVVNPWVVCDFPNLPTGQHTIEVKVKSNARLFWLDEIQYDPGVLVQDEVRLVRYDDVNVTYSEGGWEPYSQGGQVVGRSTNVRGSTATLRFFGNEITVVAAYPNTAPQDPIRATYSIDGHGGSFSIQNGGGASDFYRRVVKLFDLSNEEHTLELTFNGAPTACRTTVMKESYVDVLIVGAGPAGLMAANALARAGINVRVVEKRATAVNAGHADGIQPRTIEIFQVTLHQGRIEKILLDSMEQFGVKVERSTVPTVIQLTDDQAKLADPGSYAVKKVVLQRLDADDSFETVQAKFVIGADGAHSWVRKSLGISMEGEQTDSVWGVIDVRLETDFPDIRAKSIINSNTGTCFIIPREDDKDRIYIQLDGTNMGLSMTCDGRVDKTAASPEKLLAVAQEIMKPFRVKQIGECEWWTVYSVGQRVASSYSAQERVFIVGDACHTHSPKAGQGMNASMGDSHNLAWKLTHVLRGWAGLQLLKTYESERRKFAQDLIAFDKVWAKLFTGKPRTEENQDGVTHEEFLRHFQTFGGFSSNVGIHYEASAITNTEYQDVAQHLPIGQRMIPQVFIRAADGRPIEIQDMLPADTRLSLLVFTGDIDFAKKEKLQELCDEFERVITTISRSNTPSSEVFRVISIAGPTLRKVEGAYLELPALLRSHWSSVLVDDLDTKGKQGGDGYTNYGIDQSAGAVVLVRPDGYVGTVAPFNEEGVKHLKTYLNGFINLAKP</sequence>
<dbReference type="OrthoDB" id="1716816at2759"/>